<sequence>MFIENKILIGRSGEEKVFIYPQMANRHGMIAGATGTGKTITLKVLAESFSDCGVPVFLADVKGDLAGMCLEGENNENIRSRVEKLGLSELGFSLKKYPVNFFDIYGEKGMPLRTTVSEMGPLLLSRILDLNDTQTDILTVIFKIADDQELLLIDTKDLKAMLQYVGDNAKEFSLTYGNISRQSLGAIIRAIIALEAEGAELFFGEPALDIRDWLSTDNTGRGRIQILDCQKLIGRPAMYATFLLYMMSELFETLPETGDAEKPKMVFFFDEAHMLFNTAPRVLLEKVEQMVKLIRSKGVGIYFVTQSPKDIPDGVLAQLGNKIQHALHAYTPAEQKKAKAAAASFRENPEFDTYETLTSLGIGEALISVLDEEGIPTVVKKCKILPPQSRMGAITDAEREREIRESLLYSKYEENFDRDSAYEFLQRKSLTDAAEAQKAKEESEAKKLQAKEEAALQKQKEKEAERQRKRTRSAVNQVAGSAAGTIGREIGNTLGKSVGGSFGKKLGGNVGASLGRGLMKTLFKM</sequence>
<evidence type="ECO:0000313" key="4">
    <source>
        <dbReference type="Proteomes" id="UP001652432"/>
    </source>
</evidence>
<organism evidence="3 4">
    <name type="scientific">Suilimivivens aceti</name>
    <dbReference type="NCBI Taxonomy" id="2981774"/>
    <lineage>
        <taxon>Bacteria</taxon>
        <taxon>Bacillati</taxon>
        <taxon>Bacillota</taxon>
        <taxon>Clostridia</taxon>
        <taxon>Lachnospirales</taxon>
        <taxon>Lachnospiraceae</taxon>
        <taxon>Suilimivivens</taxon>
    </lineage>
</organism>
<dbReference type="InterPro" id="IPR033186">
    <property type="entry name" value="HerA_C"/>
</dbReference>
<gene>
    <name evidence="3" type="ORF">OCV77_10660</name>
</gene>
<protein>
    <submittedName>
        <fullName evidence="3">DUF853 domain-containing protein</fullName>
    </submittedName>
</protein>
<dbReference type="SUPFAM" id="SSF52540">
    <property type="entry name" value="P-loop containing nucleoside triphosphate hydrolases"/>
    <property type="match status" value="1"/>
</dbReference>
<proteinExistence type="predicted"/>
<feature type="compositionally biased region" description="Basic and acidic residues" evidence="1">
    <location>
        <begin position="436"/>
        <end position="466"/>
    </location>
</feature>
<dbReference type="Pfam" id="PF05872">
    <property type="entry name" value="HerA_C"/>
    <property type="match status" value="1"/>
</dbReference>
<dbReference type="Gene3D" id="3.40.50.300">
    <property type="entry name" value="P-loop containing nucleotide triphosphate hydrolases"/>
    <property type="match status" value="2"/>
</dbReference>
<dbReference type="Proteomes" id="UP001652432">
    <property type="component" value="Unassembled WGS sequence"/>
</dbReference>
<evidence type="ECO:0000313" key="3">
    <source>
        <dbReference type="EMBL" id="MCU6744953.1"/>
    </source>
</evidence>
<dbReference type="PANTHER" id="PTHR30121:SF6">
    <property type="entry name" value="SLR6007 PROTEIN"/>
    <property type="match status" value="1"/>
</dbReference>
<dbReference type="InterPro" id="IPR051162">
    <property type="entry name" value="T4SS_component"/>
</dbReference>
<dbReference type="InterPro" id="IPR027417">
    <property type="entry name" value="P-loop_NTPase"/>
</dbReference>
<feature type="region of interest" description="Disordered" evidence="1">
    <location>
        <begin position="436"/>
        <end position="481"/>
    </location>
</feature>
<comment type="caution">
    <text evidence="3">The sequence shown here is derived from an EMBL/GenBank/DDBJ whole genome shotgun (WGS) entry which is preliminary data.</text>
</comment>
<keyword evidence="4" id="KW-1185">Reference proteome</keyword>
<evidence type="ECO:0000259" key="2">
    <source>
        <dbReference type="Pfam" id="PF05872"/>
    </source>
</evidence>
<dbReference type="PANTHER" id="PTHR30121">
    <property type="entry name" value="UNCHARACTERIZED PROTEIN YJGR-RELATED"/>
    <property type="match status" value="1"/>
</dbReference>
<accession>A0ABT2T3Z8</accession>
<dbReference type="RefSeq" id="WP_262575070.1">
    <property type="nucleotide sequence ID" value="NZ_JAOQKJ010000008.1"/>
</dbReference>
<evidence type="ECO:0000256" key="1">
    <source>
        <dbReference type="SAM" id="MobiDB-lite"/>
    </source>
</evidence>
<feature type="domain" description="Helicase HerA-like C-terminal" evidence="2">
    <location>
        <begin position="11"/>
        <end position="505"/>
    </location>
</feature>
<name>A0ABT2T3Z8_9FIRM</name>
<dbReference type="EMBL" id="JAOQKJ010000008">
    <property type="protein sequence ID" value="MCU6744953.1"/>
    <property type="molecule type" value="Genomic_DNA"/>
</dbReference>
<reference evidence="3 4" key="1">
    <citation type="journal article" date="2021" name="ISME Commun">
        <title>Automated analysis of genomic sequences facilitates high-throughput and comprehensive description of bacteria.</title>
        <authorList>
            <person name="Hitch T.C.A."/>
        </authorList>
    </citation>
    <scope>NUCLEOTIDE SEQUENCE [LARGE SCALE GENOMIC DNA]</scope>
    <source>
        <strain evidence="3 4">Sanger_18</strain>
    </source>
</reference>